<keyword evidence="3" id="KW-0804">Transcription</keyword>
<dbReference type="Proteomes" id="UP000243924">
    <property type="component" value="Chromosome I"/>
</dbReference>
<dbReference type="STRING" id="1434072.SAMN05216210_2401"/>
<organism evidence="5 6">
    <name type="scientific">Halopseudomonas salegens</name>
    <dbReference type="NCBI Taxonomy" id="1434072"/>
    <lineage>
        <taxon>Bacteria</taxon>
        <taxon>Pseudomonadati</taxon>
        <taxon>Pseudomonadota</taxon>
        <taxon>Gammaproteobacteria</taxon>
        <taxon>Pseudomonadales</taxon>
        <taxon>Pseudomonadaceae</taxon>
        <taxon>Halopseudomonas</taxon>
    </lineage>
</organism>
<evidence type="ECO:0000313" key="6">
    <source>
        <dbReference type="Proteomes" id="UP000243924"/>
    </source>
</evidence>
<keyword evidence="2 5" id="KW-0238">DNA-binding</keyword>
<dbReference type="InterPro" id="IPR047057">
    <property type="entry name" value="MerR_fam"/>
</dbReference>
<protein>
    <submittedName>
        <fullName evidence="5">DNA-binding transcriptional regulator, MerR family</fullName>
    </submittedName>
</protein>
<dbReference type="Pfam" id="PF13411">
    <property type="entry name" value="MerR_1"/>
    <property type="match status" value="1"/>
</dbReference>
<dbReference type="GO" id="GO:0003677">
    <property type="term" value="F:DNA binding"/>
    <property type="evidence" value="ECO:0007669"/>
    <property type="project" value="UniProtKB-KW"/>
</dbReference>
<dbReference type="PANTHER" id="PTHR30204">
    <property type="entry name" value="REDOX-CYCLING DRUG-SENSING TRANSCRIPTIONAL ACTIVATOR SOXR"/>
    <property type="match status" value="1"/>
</dbReference>
<dbReference type="InterPro" id="IPR003759">
    <property type="entry name" value="Cbl-bd_cap"/>
</dbReference>
<dbReference type="CDD" id="cd01104">
    <property type="entry name" value="HTH_MlrA-CarA"/>
    <property type="match status" value="1"/>
</dbReference>
<evidence type="ECO:0000313" key="5">
    <source>
        <dbReference type="EMBL" id="SDU20576.1"/>
    </source>
</evidence>
<dbReference type="OrthoDB" id="9800334at2"/>
<keyword evidence="1" id="KW-0805">Transcription regulation</keyword>
<dbReference type="InterPro" id="IPR036594">
    <property type="entry name" value="Meth_synthase_dom"/>
</dbReference>
<proteinExistence type="predicted"/>
<dbReference type="Pfam" id="PF02607">
    <property type="entry name" value="B12-binding_2"/>
    <property type="match status" value="1"/>
</dbReference>
<dbReference type="AlphaFoldDB" id="A0A1H2GLN1"/>
<dbReference type="PROSITE" id="PS50937">
    <property type="entry name" value="HTH_MERR_2"/>
    <property type="match status" value="1"/>
</dbReference>
<feature type="domain" description="HTH merR-type" evidence="4">
    <location>
        <begin position="8"/>
        <end position="77"/>
    </location>
</feature>
<dbReference type="GO" id="GO:0003700">
    <property type="term" value="F:DNA-binding transcription factor activity"/>
    <property type="evidence" value="ECO:0007669"/>
    <property type="project" value="InterPro"/>
</dbReference>
<dbReference type="Gene3D" id="1.10.1660.10">
    <property type="match status" value="1"/>
</dbReference>
<evidence type="ECO:0000256" key="1">
    <source>
        <dbReference type="ARBA" id="ARBA00023015"/>
    </source>
</evidence>
<evidence type="ECO:0000259" key="4">
    <source>
        <dbReference type="PROSITE" id="PS50937"/>
    </source>
</evidence>
<name>A0A1H2GLN1_9GAMM</name>
<keyword evidence="6" id="KW-1185">Reference proteome</keyword>
<reference evidence="6" key="1">
    <citation type="submission" date="2016-10" db="EMBL/GenBank/DDBJ databases">
        <authorList>
            <person name="Varghese N."/>
            <person name="Submissions S."/>
        </authorList>
    </citation>
    <scope>NUCLEOTIDE SEQUENCE [LARGE SCALE GENOMIC DNA]</scope>
    <source>
        <strain evidence="6">CECT 8338</strain>
    </source>
</reference>
<evidence type="ECO:0000256" key="3">
    <source>
        <dbReference type="ARBA" id="ARBA00023163"/>
    </source>
</evidence>
<dbReference type="PANTHER" id="PTHR30204:SF67">
    <property type="entry name" value="HTH-TYPE TRANSCRIPTIONAL REGULATOR MLRA-RELATED"/>
    <property type="match status" value="1"/>
</dbReference>
<gene>
    <name evidence="5" type="ORF">SAMN05216210_2401</name>
</gene>
<evidence type="ECO:0000256" key="2">
    <source>
        <dbReference type="ARBA" id="ARBA00023125"/>
    </source>
</evidence>
<dbReference type="RefSeq" id="WP_092387220.1">
    <property type="nucleotide sequence ID" value="NZ_LT629787.1"/>
</dbReference>
<dbReference type="Gene3D" id="1.10.1240.10">
    <property type="entry name" value="Methionine synthase domain"/>
    <property type="match status" value="1"/>
</dbReference>
<accession>A0A1H2GLN1</accession>
<dbReference type="SMART" id="SM00422">
    <property type="entry name" value="HTH_MERR"/>
    <property type="match status" value="1"/>
</dbReference>
<sequence>MQPDEPAMLPIREVSRMTGVNAVTLRAWERRYGLIKPHRTPKGHRLYSDRHLAQIHSILTWLERGVAVSQVKELLERPNQARSTADSPWQQAQQNLLNALLAFDPDQLEHIYNQSASQYPVRTLCTQLLEPLLQQLEQRWQGQFGSQLEQVFAHTWLRSKLATRLYHNNCHQQGPRLILASLSDQHCEPGLWLLALLLSNDGYSINLLEWEVPASELGLICEHNQAKALIMFSSQALPAAQLRRHLPKLSDHHDTPLFMAGPAAIIHDEELIELGIQPLADLPSRAHSRLMTWLEEDA</sequence>
<dbReference type="InterPro" id="IPR009061">
    <property type="entry name" value="DNA-bd_dom_put_sf"/>
</dbReference>
<dbReference type="Gene3D" id="3.40.50.280">
    <property type="entry name" value="Cobalamin-binding domain"/>
    <property type="match status" value="1"/>
</dbReference>
<dbReference type="InterPro" id="IPR000551">
    <property type="entry name" value="MerR-type_HTH_dom"/>
</dbReference>
<dbReference type="EMBL" id="LT629787">
    <property type="protein sequence ID" value="SDU20576.1"/>
    <property type="molecule type" value="Genomic_DNA"/>
</dbReference>
<dbReference type="SUPFAM" id="SSF46955">
    <property type="entry name" value="Putative DNA-binding domain"/>
    <property type="match status" value="1"/>
</dbReference>